<proteinExistence type="inferred from homology"/>
<keyword evidence="2" id="KW-0378">Hydrolase</keyword>
<evidence type="ECO:0000313" key="5">
    <source>
        <dbReference type="EMBL" id="GGF12281.1"/>
    </source>
</evidence>
<dbReference type="PANTHER" id="PTHR43695">
    <property type="entry name" value="PUTATIVE (AFU_ORTHOLOGUE AFUA_2G17250)-RELATED"/>
    <property type="match status" value="1"/>
</dbReference>
<dbReference type="InterPro" id="IPR037459">
    <property type="entry name" value="RhgT-like"/>
</dbReference>
<keyword evidence="3" id="KW-0472">Membrane</keyword>
<evidence type="ECO:0000313" key="6">
    <source>
        <dbReference type="Proteomes" id="UP000632273"/>
    </source>
</evidence>
<reference evidence="6" key="1">
    <citation type="journal article" date="2019" name="Int. J. Syst. Evol. Microbiol.">
        <title>The Global Catalogue of Microorganisms (GCM) 10K type strain sequencing project: providing services to taxonomists for standard genome sequencing and annotation.</title>
        <authorList>
            <consortium name="The Broad Institute Genomics Platform"/>
            <consortium name="The Broad Institute Genome Sequencing Center for Infectious Disease"/>
            <person name="Wu L."/>
            <person name="Ma J."/>
        </authorList>
    </citation>
    <scope>NUCLEOTIDE SEQUENCE [LARGE SCALE GENOMIC DNA]</scope>
    <source>
        <strain evidence="6">CGMCC 1.15197</strain>
    </source>
</reference>
<dbReference type="RefSeq" id="WP_188814287.1">
    <property type="nucleotide sequence ID" value="NZ_BMHT01000004.1"/>
</dbReference>
<dbReference type="Pfam" id="PF13472">
    <property type="entry name" value="Lipase_GDSL_2"/>
    <property type="match status" value="1"/>
</dbReference>
<comment type="similarity">
    <text evidence="1">Belongs to the 'GDSL' lipolytic enzyme family.</text>
</comment>
<dbReference type="Gene3D" id="3.40.50.1110">
    <property type="entry name" value="SGNH hydrolase"/>
    <property type="match status" value="1"/>
</dbReference>
<dbReference type="Proteomes" id="UP000632273">
    <property type="component" value="Unassembled WGS sequence"/>
</dbReference>
<gene>
    <name evidence="5" type="ORF">GCM10011383_24410</name>
</gene>
<evidence type="ECO:0000256" key="2">
    <source>
        <dbReference type="ARBA" id="ARBA00022801"/>
    </source>
</evidence>
<protein>
    <recommendedName>
        <fullName evidence="4">SGNH hydrolase-type esterase domain-containing protein</fullName>
    </recommendedName>
</protein>
<feature type="transmembrane region" description="Helical" evidence="3">
    <location>
        <begin position="30"/>
        <end position="52"/>
    </location>
</feature>
<dbReference type="EMBL" id="BMHT01000004">
    <property type="protein sequence ID" value="GGF12281.1"/>
    <property type="molecule type" value="Genomic_DNA"/>
</dbReference>
<dbReference type="InterPro" id="IPR036514">
    <property type="entry name" value="SGNH_hydro_sf"/>
</dbReference>
<dbReference type="SUPFAM" id="SSF52266">
    <property type="entry name" value="SGNH hydrolase"/>
    <property type="match status" value="1"/>
</dbReference>
<dbReference type="PANTHER" id="PTHR43695:SF1">
    <property type="entry name" value="RHAMNOGALACTURONAN ACETYLESTERASE"/>
    <property type="match status" value="1"/>
</dbReference>
<evidence type="ECO:0000259" key="4">
    <source>
        <dbReference type="Pfam" id="PF13472"/>
    </source>
</evidence>
<keyword evidence="6" id="KW-1185">Reference proteome</keyword>
<sequence>MNYSEETNLHLSSFEQLNGTTPCISRSTRLVALIGTAASMLFLTLLICSFAPPKASPKPTLYLIGDSTVKNGKGKGDGGLWGWGNYIGAYFDTTRIRVENDALGGTSSRTFQTQGHWEKVLTKIKPGDFVIMQFGHNDNGPLADTARARGTIKGNGEESQEVFNPITKKQEVVHSYGWYMRKFISEAKGKGATTLVCSPIPRNTWQNGKANRASADYGQWAAEAAKQGGAYFIDLNKIIADQYDKEGEEKVKATYFNTTDHTHTIEAGAKMNAGAVVEGLRGLKKCPLTKYLAKKNS</sequence>
<organism evidence="5 6">
    <name type="scientific">Hymenobacter cavernae</name>
    <dbReference type="NCBI Taxonomy" id="2044852"/>
    <lineage>
        <taxon>Bacteria</taxon>
        <taxon>Pseudomonadati</taxon>
        <taxon>Bacteroidota</taxon>
        <taxon>Cytophagia</taxon>
        <taxon>Cytophagales</taxon>
        <taxon>Hymenobacteraceae</taxon>
        <taxon>Hymenobacter</taxon>
    </lineage>
</organism>
<keyword evidence="3" id="KW-0812">Transmembrane</keyword>
<evidence type="ECO:0000256" key="3">
    <source>
        <dbReference type="SAM" id="Phobius"/>
    </source>
</evidence>
<evidence type="ECO:0000256" key="1">
    <source>
        <dbReference type="ARBA" id="ARBA00008668"/>
    </source>
</evidence>
<dbReference type="CDD" id="cd01821">
    <property type="entry name" value="Rhamnogalacturan_acetylesterase_like"/>
    <property type="match status" value="1"/>
</dbReference>
<keyword evidence="3" id="KW-1133">Transmembrane helix</keyword>
<name>A0ABQ1U9Z6_9BACT</name>
<feature type="domain" description="SGNH hydrolase-type esterase" evidence="4">
    <location>
        <begin position="63"/>
        <end position="244"/>
    </location>
</feature>
<comment type="caution">
    <text evidence="5">The sequence shown here is derived from an EMBL/GenBank/DDBJ whole genome shotgun (WGS) entry which is preliminary data.</text>
</comment>
<accession>A0ABQ1U9Z6</accession>
<dbReference type="InterPro" id="IPR013830">
    <property type="entry name" value="SGNH_hydro"/>
</dbReference>